<dbReference type="SUPFAM" id="SSF47384">
    <property type="entry name" value="Homodimeric domain of signal transducing histidine kinase"/>
    <property type="match status" value="1"/>
</dbReference>
<dbReference type="InterPro" id="IPR036097">
    <property type="entry name" value="HisK_dim/P_sf"/>
</dbReference>
<keyword evidence="3" id="KW-0597">Phosphoprotein</keyword>
<dbReference type="Pfam" id="PF00512">
    <property type="entry name" value="HisKA"/>
    <property type="match status" value="1"/>
</dbReference>
<dbReference type="CDD" id="cd00082">
    <property type="entry name" value="HisKA"/>
    <property type="match status" value="1"/>
</dbReference>
<evidence type="ECO:0000256" key="1">
    <source>
        <dbReference type="ARBA" id="ARBA00000085"/>
    </source>
</evidence>
<dbReference type="InterPro" id="IPR005467">
    <property type="entry name" value="His_kinase_dom"/>
</dbReference>
<evidence type="ECO:0000256" key="4">
    <source>
        <dbReference type="ARBA" id="ARBA00022679"/>
    </source>
</evidence>
<dbReference type="InterPro" id="IPR003661">
    <property type="entry name" value="HisK_dim/P_dom"/>
</dbReference>
<comment type="catalytic activity">
    <reaction evidence="1">
        <text>ATP + protein L-histidine = ADP + protein N-phospho-L-histidine.</text>
        <dbReference type="EC" id="2.7.13.3"/>
    </reaction>
</comment>
<keyword evidence="6 10" id="KW-0418">Kinase</keyword>
<dbReference type="PROSITE" id="PS50109">
    <property type="entry name" value="HIS_KIN"/>
    <property type="match status" value="1"/>
</dbReference>
<evidence type="ECO:0000256" key="3">
    <source>
        <dbReference type="ARBA" id="ARBA00022553"/>
    </source>
</evidence>
<reference evidence="10 11" key="1">
    <citation type="submission" date="2021-03" db="EMBL/GenBank/DDBJ databases">
        <title>Genomic Encyclopedia of Type Strains, Phase IV (KMG-IV): sequencing the most valuable type-strain genomes for metagenomic binning, comparative biology and taxonomic classification.</title>
        <authorList>
            <person name="Goeker M."/>
        </authorList>
    </citation>
    <scope>NUCLEOTIDE SEQUENCE [LARGE SCALE GENOMIC DNA]</scope>
    <source>
        <strain evidence="10 11">DSM 24738</strain>
    </source>
</reference>
<dbReference type="PANTHER" id="PTHR43065">
    <property type="entry name" value="SENSOR HISTIDINE KINASE"/>
    <property type="match status" value="1"/>
</dbReference>
<dbReference type="EMBL" id="JAGGKT010000005">
    <property type="protein sequence ID" value="MBP1932069.1"/>
    <property type="molecule type" value="Genomic_DNA"/>
</dbReference>
<dbReference type="Gene3D" id="3.30.565.10">
    <property type="entry name" value="Histidine kinase-like ATPase, C-terminal domain"/>
    <property type="match status" value="1"/>
</dbReference>
<organism evidence="10 11">
    <name type="scientific">Ammoniphilus resinae</name>
    <dbReference type="NCBI Taxonomy" id="861532"/>
    <lineage>
        <taxon>Bacteria</taxon>
        <taxon>Bacillati</taxon>
        <taxon>Bacillota</taxon>
        <taxon>Bacilli</taxon>
        <taxon>Bacillales</taxon>
        <taxon>Paenibacillaceae</taxon>
        <taxon>Aneurinibacillus group</taxon>
        <taxon>Ammoniphilus</taxon>
    </lineage>
</organism>
<evidence type="ECO:0000256" key="8">
    <source>
        <dbReference type="ARBA" id="ARBA00023012"/>
    </source>
</evidence>
<dbReference type="Proteomes" id="UP001519343">
    <property type="component" value="Unassembled WGS sequence"/>
</dbReference>
<dbReference type="EC" id="2.7.13.3" evidence="2"/>
<dbReference type="InterPro" id="IPR004358">
    <property type="entry name" value="Sig_transdc_His_kin-like_C"/>
</dbReference>
<keyword evidence="8" id="KW-0902">Two-component regulatory system</keyword>
<name>A0ABS4GP67_9BACL</name>
<evidence type="ECO:0000256" key="7">
    <source>
        <dbReference type="ARBA" id="ARBA00022840"/>
    </source>
</evidence>
<evidence type="ECO:0000256" key="6">
    <source>
        <dbReference type="ARBA" id="ARBA00022777"/>
    </source>
</evidence>
<feature type="domain" description="Histidine kinase" evidence="9">
    <location>
        <begin position="161"/>
        <end position="366"/>
    </location>
</feature>
<keyword evidence="5" id="KW-0547">Nucleotide-binding</keyword>
<keyword evidence="7" id="KW-0067">ATP-binding</keyword>
<dbReference type="Gene3D" id="1.10.490.70">
    <property type="entry name" value="Histidine kinase N-terminal domain"/>
    <property type="match status" value="1"/>
</dbReference>
<evidence type="ECO:0000256" key="2">
    <source>
        <dbReference type="ARBA" id="ARBA00012438"/>
    </source>
</evidence>
<evidence type="ECO:0000259" key="9">
    <source>
        <dbReference type="PROSITE" id="PS50109"/>
    </source>
</evidence>
<comment type="caution">
    <text evidence="10">The sequence shown here is derived from an EMBL/GenBank/DDBJ whole genome shotgun (WGS) entry which is preliminary data.</text>
</comment>
<dbReference type="SUPFAM" id="SSF55874">
    <property type="entry name" value="ATPase domain of HSP90 chaperone/DNA topoisomerase II/histidine kinase"/>
    <property type="match status" value="1"/>
</dbReference>
<sequence>MQKTCVQDYLEVNRDVLLDNWMQKVMINPNDPYKDLIRTNGSIMLTMVISFLNNQTDVEKIQFFANKVAMERLKANINIGEYVYNVNLGRSEILGHLPFMNLSAEELHEVINKINYCFDKFLYFTVHNYTEVKAQLLQEKNSFIDQTHKDRLTILGQMSSSFVHEFRNPLTSVIGFIQLLREKYPDLEYLDVLTTELNQLKFRINQFLLVSKKGVIEKDRIKFNLAQTFQETLEFLYPILVATDAMVDQDIDHSIELYAFHEEFRQVLVNIILNSLDALSECDEKSIRIKGYIDGDSIHISIANNGPMIPQDKIQTIFEPFFSTKKLGTGIGLYVCKKIIEQHNGTIHCESDKDWTTFHIILPKGCES</sequence>
<dbReference type="InterPro" id="IPR003594">
    <property type="entry name" value="HATPase_dom"/>
</dbReference>
<gene>
    <name evidence="10" type="ORF">J2Z37_002070</name>
</gene>
<dbReference type="Gene3D" id="1.10.287.130">
    <property type="match status" value="1"/>
</dbReference>
<dbReference type="PANTHER" id="PTHR43065:SF10">
    <property type="entry name" value="PEROXIDE STRESS-ACTIVATED HISTIDINE KINASE MAK3"/>
    <property type="match status" value="1"/>
</dbReference>
<evidence type="ECO:0000256" key="5">
    <source>
        <dbReference type="ARBA" id="ARBA00022741"/>
    </source>
</evidence>
<dbReference type="InterPro" id="IPR036890">
    <property type="entry name" value="HATPase_C_sf"/>
</dbReference>
<accession>A0ABS4GP67</accession>
<dbReference type="SMART" id="SM00388">
    <property type="entry name" value="HisKA"/>
    <property type="match status" value="1"/>
</dbReference>
<dbReference type="GO" id="GO:0016301">
    <property type="term" value="F:kinase activity"/>
    <property type="evidence" value="ECO:0007669"/>
    <property type="project" value="UniProtKB-KW"/>
</dbReference>
<dbReference type="InterPro" id="IPR018984">
    <property type="entry name" value="Histidine_kinase_N"/>
</dbReference>
<evidence type="ECO:0000313" key="10">
    <source>
        <dbReference type="EMBL" id="MBP1932069.1"/>
    </source>
</evidence>
<dbReference type="RefSeq" id="WP_342453809.1">
    <property type="nucleotide sequence ID" value="NZ_JAGGKT010000005.1"/>
</dbReference>
<keyword evidence="11" id="KW-1185">Reference proteome</keyword>
<dbReference type="PRINTS" id="PR00344">
    <property type="entry name" value="BCTRLSENSOR"/>
</dbReference>
<dbReference type="Pfam" id="PF02518">
    <property type="entry name" value="HATPase_c"/>
    <property type="match status" value="1"/>
</dbReference>
<dbReference type="SMART" id="SM00387">
    <property type="entry name" value="HATPase_c"/>
    <property type="match status" value="1"/>
</dbReference>
<proteinExistence type="predicted"/>
<evidence type="ECO:0000313" key="11">
    <source>
        <dbReference type="Proteomes" id="UP001519343"/>
    </source>
</evidence>
<keyword evidence="4" id="KW-0808">Transferase</keyword>
<dbReference type="Pfam" id="PF09385">
    <property type="entry name" value="HisK_N"/>
    <property type="match status" value="1"/>
</dbReference>
<protein>
    <recommendedName>
        <fullName evidence="2">histidine kinase</fullName>
        <ecNumber evidence="2">2.7.13.3</ecNumber>
    </recommendedName>
</protein>